<dbReference type="AlphaFoldDB" id="A0A0E9PPA9"/>
<protein>
    <submittedName>
        <fullName evidence="2">Uncharacterized protein</fullName>
    </submittedName>
</protein>
<feature type="transmembrane region" description="Helical" evidence="1">
    <location>
        <begin position="12"/>
        <end position="30"/>
    </location>
</feature>
<accession>A0A0E9PPA9</accession>
<sequence>MANYQWNIPELFFFFGTSVILLILNTDFVMKYT</sequence>
<keyword evidence="1" id="KW-0812">Transmembrane</keyword>
<name>A0A0E9PPA9_ANGAN</name>
<proteinExistence type="predicted"/>
<evidence type="ECO:0000313" key="2">
    <source>
        <dbReference type="EMBL" id="JAH06466.1"/>
    </source>
</evidence>
<dbReference type="EMBL" id="GBXM01102111">
    <property type="protein sequence ID" value="JAH06466.1"/>
    <property type="molecule type" value="Transcribed_RNA"/>
</dbReference>
<evidence type="ECO:0000256" key="1">
    <source>
        <dbReference type="SAM" id="Phobius"/>
    </source>
</evidence>
<keyword evidence="1" id="KW-1133">Transmembrane helix</keyword>
<reference evidence="2" key="2">
    <citation type="journal article" date="2015" name="Fish Shellfish Immunol.">
        <title>Early steps in the European eel (Anguilla anguilla)-Vibrio vulnificus interaction in the gills: Role of the RtxA13 toxin.</title>
        <authorList>
            <person name="Callol A."/>
            <person name="Pajuelo D."/>
            <person name="Ebbesson L."/>
            <person name="Teles M."/>
            <person name="MacKenzie S."/>
            <person name="Amaro C."/>
        </authorList>
    </citation>
    <scope>NUCLEOTIDE SEQUENCE</scope>
</reference>
<organism evidence="2">
    <name type="scientific">Anguilla anguilla</name>
    <name type="common">European freshwater eel</name>
    <name type="synonym">Muraena anguilla</name>
    <dbReference type="NCBI Taxonomy" id="7936"/>
    <lineage>
        <taxon>Eukaryota</taxon>
        <taxon>Metazoa</taxon>
        <taxon>Chordata</taxon>
        <taxon>Craniata</taxon>
        <taxon>Vertebrata</taxon>
        <taxon>Euteleostomi</taxon>
        <taxon>Actinopterygii</taxon>
        <taxon>Neopterygii</taxon>
        <taxon>Teleostei</taxon>
        <taxon>Anguilliformes</taxon>
        <taxon>Anguillidae</taxon>
        <taxon>Anguilla</taxon>
    </lineage>
</organism>
<reference evidence="2" key="1">
    <citation type="submission" date="2014-11" db="EMBL/GenBank/DDBJ databases">
        <authorList>
            <person name="Amaro Gonzalez C."/>
        </authorList>
    </citation>
    <scope>NUCLEOTIDE SEQUENCE</scope>
</reference>
<keyword evidence="1" id="KW-0472">Membrane</keyword>